<protein>
    <recommendedName>
        <fullName evidence="3">Por secretion system C-terminal sorting domain-containing protein</fullName>
    </recommendedName>
</protein>
<accession>A0ABQ0E114</accession>
<reference evidence="1 2" key="1">
    <citation type="journal article" date="2025" name="Int. J. Syst. Evol. Microbiol.">
        <title>Desulfovibrio falkowii sp. nov., Porphyromonas miyakawae sp. nov., Mediterraneibacter flintii sp. nov. and Owariibacterium komagatae gen. nov., sp. nov., isolated from human faeces.</title>
        <authorList>
            <person name="Hamaguchi T."/>
            <person name="Ohara M."/>
            <person name="Hisatomi A."/>
            <person name="Sekiguchi K."/>
            <person name="Takeda J.I."/>
            <person name="Ueyama J."/>
            <person name="Ito M."/>
            <person name="Nishiwaki H."/>
            <person name="Ogi T."/>
            <person name="Hirayama M."/>
            <person name="Ohkuma M."/>
            <person name="Sakamoto M."/>
            <person name="Ohno K."/>
        </authorList>
    </citation>
    <scope>NUCLEOTIDE SEQUENCE [LARGE SCALE GENOMIC DNA]</scope>
    <source>
        <strain evidence="1 2">13CB11C</strain>
    </source>
</reference>
<proteinExistence type="predicted"/>
<evidence type="ECO:0000313" key="1">
    <source>
        <dbReference type="EMBL" id="GAB1251401.1"/>
    </source>
</evidence>
<comment type="caution">
    <text evidence="1">The sequence shown here is derived from an EMBL/GenBank/DDBJ whole genome shotgun (WGS) entry which is preliminary data.</text>
</comment>
<dbReference type="Proteomes" id="UP001628220">
    <property type="component" value="Unassembled WGS sequence"/>
</dbReference>
<organism evidence="1 2">
    <name type="scientific">Porphyromonas miyakawae</name>
    <dbReference type="NCBI Taxonomy" id="3137470"/>
    <lineage>
        <taxon>Bacteria</taxon>
        <taxon>Pseudomonadati</taxon>
        <taxon>Bacteroidota</taxon>
        <taxon>Bacteroidia</taxon>
        <taxon>Bacteroidales</taxon>
        <taxon>Porphyromonadaceae</taxon>
        <taxon>Porphyromonas</taxon>
    </lineage>
</organism>
<sequence>MRKILYFLVTVILIDFCQLHALSASEREINTTSMSDYIAVATPQKAVPDVRISTTKSEISIESSDVINSITIYDITGKVLYNTLLQPSRRVCIDRTLLPVSPALLLVQITFEGGETCVTKLKV</sequence>
<keyword evidence="2" id="KW-1185">Reference proteome</keyword>
<dbReference type="EMBL" id="BAAFSF010000001">
    <property type="protein sequence ID" value="GAB1251401.1"/>
    <property type="molecule type" value="Genomic_DNA"/>
</dbReference>
<evidence type="ECO:0000313" key="2">
    <source>
        <dbReference type="Proteomes" id="UP001628220"/>
    </source>
</evidence>
<dbReference type="RefSeq" id="WP_411915212.1">
    <property type="nucleotide sequence ID" value="NZ_BAAFSF010000001.1"/>
</dbReference>
<evidence type="ECO:0008006" key="3">
    <source>
        <dbReference type="Google" id="ProtNLM"/>
    </source>
</evidence>
<gene>
    <name evidence="1" type="ORF">Tsumi_05050</name>
</gene>
<name>A0ABQ0E114_9PORP</name>